<proteinExistence type="predicted"/>
<comment type="caution">
    <text evidence="2">The sequence shown here is derived from an EMBL/GenBank/DDBJ whole genome shotgun (WGS) entry which is preliminary data.</text>
</comment>
<dbReference type="EMBL" id="JMOA01000049">
    <property type="protein sequence ID" value="KCY00283.1"/>
    <property type="molecule type" value="Genomic_DNA"/>
</dbReference>
<evidence type="ECO:0000313" key="3">
    <source>
        <dbReference type="Proteomes" id="UP000027309"/>
    </source>
</evidence>
<dbReference type="Proteomes" id="UP000027309">
    <property type="component" value="Unassembled WGS sequence"/>
</dbReference>
<evidence type="ECO:0000256" key="1">
    <source>
        <dbReference type="SAM" id="Phobius"/>
    </source>
</evidence>
<name>A0A836LZJ8_ACIBA</name>
<reference evidence="2 3" key="1">
    <citation type="submission" date="2014-04" db="EMBL/GenBank/DDBJ databases">
        <title>Comparative genomics and transcriptomics to identify genetic mechanisms underlying the emergence of carbapenem resistant Acinetobacter baumannii (CRAb).</title>
        <authorList>
            <person name="Harris A.D."/>
            <person name="Johnson K.J."/>
            <person name="George J."/>
            <person name="Nadendla S."/>
            <person name="Daugherty S.C."/>
            <person name="Parankush S."/>
            <person name="Sadzewicz L."/>
            <person name="Tallon L."/>
            <person name="Sengamalay N."/>
            <person name="Hazen T.H."/>
            <person name="Rasko D.A."/>
        </authorList>
    </citation>
    <scope>NUCLEOTIDE SEQUENCE [LARGE SCALE GENOMIC DNA]</scope>
    <source>
        <strain evidence="2 3">1499986</strain>
    </source>
</reference>
<gene>
    <name evidence="2" type="ORF">J572_3144</name>
</gene>
<keyword evidence="1" id="KW-0472">Membrane</keyword>
<sequence length="92" mass="10599">MSDHQTLEITITSFANKTTILSGVTSALASLASFNWLSYSGAIVAVAGLFISFIFQFRRDRRERRESELREKESKLRIKALEQDTERERKDE</sequence>
<keyword evidence="1" id="KW-0812">Transmembrane</keyword>
<evidence type="ECO:0008006" key="4">
    <source>
        <dbReference type="Google" id="ProtNLM"/>
    </source>
</evidence>
<dbReference type="RefSeq" id="WP_001279706.1">
    <property type="nucleotide sequence ID" value="NZ_JMOA01000049.1"/>
</dbReference>
<organism evidence="2 3">
    <name type="scientific">Acinetobacter baumannii 1499986</name>
    <dbReference type="NCBI Taxonomy" id="1310673"/>
    <lineage>
        <taxon>Bacteria</taxon>
        <taxon>Pseudomonadati</taxon>
        <taxon>Pseudomonadota</taxon>
        <taxon>Gammaproteobacteria</taxon>
        <taxon>Moraxellales</taxon>
        <taxon>Moraxellaceae</taxon>
        <taxon>Acinetobacter</taxon>
        <taxon>Acinetobacter calcoaceticus/baumannii complex</taxon>
    </lineage>
</organism>
<protein>
    <recommendedName>
        <fullName evidence="4">Holin</fullName>
    </recommendedName>
</protein>
<feature type="transmembrane region" description="Helical" evidence="1">
    <location>
        <begin position="36"/>
        <end position="55"/>
    </location>
</feature>
<accession>A0A836LZJ8</accession>
<evidence type="ECO:0000313" key="2">
    <source>
        <dbReference type="EMBL" id="KCY00283.1"/>
    </source>
</evidence>
<keyword evidence="1" id="KW-1133">Transmembrane helix</keyword>
<dbReference type="AlphaFoldDB" id="A0A836LZJ8"/>